<dbReference type="GO" id="GO:0035597">
    <property type="term" value="F:tRNA-2-methylthio-N(6)-dimethylallyladenosine(37) synthase activity"/>
    <property type="evidence" value="ECO:0007669"/>
    <property type="project" value="UniProtKB-EC"/>
</dbReference>
<dbReference type="SFLD" id="SFLDF00273">
    <property type="entry name" value="(dimethylallyl)adenosine_tRNA"/>
    <property type="match status" value="1"/>
</dbReference>
<dbReference type="InterPro" id="IPR002792">
    <property type="entry name" value="TRAM_dom"/>
</dbReference>
<dbReference type="InterPro" id="IPR006638">
    <property type="entry name" value="Elp3/MiaA/NifB-like_rSAM"/>
</dbReference>
<evidence type="ECO:0000259" key="12">
    <source>
        <dbReference type="PROSITE" id="PS50926"/>
    </source>
</evidence>
<dbReference type="PANTHER" id="PTHR43020:SF2">
    <property type="entry name" value="MITOCHONDRIAL TRNA METHYLTHIOTRANSFERASE CDK5RAP1"/>
    <property type="match status" value="1"/>
</dbReference>
<evidence type="ECO:0000256" key="9">
    <source>
        <dbReference type="ARBA" id="ARBA00023014"/>
    </source>
</evidence>
<dbReference type="InterPro" id="IPR023404">
    <property type="entry name" value="rSAM_horseshoe"/>
</dbReference>
<evidence type="ECO:0000259" key="13">
    <source>
        <dbReference type="PROSITE" id="PS51449"/>
    </source>
</evidence>
<dbReference type="RefSeq" id="WP_243663089.1">
    <property type="nucleotide sequence ID" value="NZ_SLUN01000043.1"/>
</dbReference>
<dbReference type="NCBIfam" id="TIGR00089">
    <property type="entry name" value="MiaB/RimO family radical SAM methylthiotransferase"/>
    <property type="match status" value="1"/>
</dbReference>
<dbReference type="GO" id="GO:0051539">
    <property type="term" value="F:4 iron, 4 sulfur cluster binding"/>
    <property type="evidence" value="ECO:0007669"/>
    <property type="project" value="UniProtKB-UniRule"/>
</dbReference>
<keyword evidence="3 11" id="KW-0963">Cytoplasm</keyword>
<dbReference type="SFLD" id="SFLDG01082">
    <property type="entry name" value="B12-binding_domain_containing"/>
    <property type="match status" value="1"/>
</dbReference>
<keyword evidence="5 11" id="KW-0949">S-adenosyl-L-methionine</keyword>
<keyword evidence="2 11" id="KW-0004">4Fe-4S</keyword>
<dbReference type="PROSITE" id="PS51918">
    <property type="entry name" value="RADICAL_SAM"/>
    <property type="match status" value="1"/>
</dbReference>
<dbReference type="SUPFAM" id="SSF102114">
    <property type="entry name" value="Radical SAM enzymes"/>
    <property type="match status" value="1"/>
</dbReference>
<dbReference type="PANTHER" id="PTHR43020">
    <property type="entry name" value="CDK5 REGULATORY SUBUNIT-ASSOCIATED PROTEIN 1"/>
    <property type="match status" value="1"/>
</dbReference>
<dbReference type="FunFam" id="3.80.30.20:FF:000001">
    <property type="entry name" value="tRNA-2-methylthio-N(6)-dimethylallyladenosine synthase 2"/>
    <property type="match status" value="1"/>
</dbReference>
<feature type="binding site" evidence="11">
    <location>
        <position position="158"/>
    </location>
    <ligand>
        <name>[4Fe-4S] cluster</name>
        <dbReference type="ChEBI" id="CHEBI:49883"/>
        <label>2</label>
        <note>4Fe-4S-S-AdoMet</note>
    </ligand>
</feature>
<evidence type="ECO:0000256" key="4">
    <source>
        <dbReference type="ARBA" id="ARBA00022679"/>
    </source>
</evidence>
<evidence type="ECO:0000256" key="5">
    <source>
        <dbReference type="ARBA" id="ARBA00022691"/>
    </source>
</evidence>
<dbReference type="NCBIfam" id="TIGR01574">
    <property type="entry name" value="miaB-methiolase"/>
    <property type="match status" value="1"/>
</dbReference>
<dbReference type="CDD" id="cd01335">
    <property type="entry name" value="Radical_SAM"/>
    <property type="match status" value="1"/>
</dbReference>
<dbReference type="PROSITE" id="PS01278">
    <property type="entry name" value="MTTASE_RADICAL"/>
    <property type="match status" value="1"/>
</dbReference>
<dbReference type="GO" id="GO:0046872">
    <property type="term" value="F:metal ion binding"/>
    <property type="evidence" value="ECO:0007669"/>
    <property type="project" value="UniProtKB-KW"/>
</dbReference>
<feature type="domain" description="TRAM" evidence="12">
    <location>
        <begin position="378"/>
        <end position="442"/>
    </location>
</feature>
<evidence type="ECO:0000256" key="11">
    <source>
        <dbReference type="HAMAP-Rule" id="MF_01864"/>
    </source>
</evidence>
<dbReference type="PROSITE" id="PS50926">
    <property type="entry name" value="TRAM"/>
    <property type="match status" value="1"/>
</dbReference>
<accession>A0A4V2QBZ0</accession>
<evidence type="ECO:0000256" key="8">
    <source>
        <dbReference type="ARBA" id="ARBA00023004"/>
    </source>
</evidence>
<evidence type="ECO:0000256" key="2">
    <source>
        <dbReference type="ARBA" id="ARBA00022485"/>
    </source>
</evidence>
<keyword evidence="9 11" id="KW-0411">Iron-sulfur</keyword>
<organism evidence="15 16">
    <name type="scientific">Hydrogenispora ethanolica</name>
    <dbReference type="NCBI Taxonomy" id="1082276"/>
    <lineage>
        <taxon>Bacteria</taxon>
        <taxon>Bacillati</taxon>
        <taxon>Bacillota</taxon>
        <taxon>Hydrogenispora</taxon>
    </lineage>
</organism>
<keyword evidence="4 11" id="KW-0808">Transferase</keyword>
<evidence type="ECO:0000256" key="1">
    <source>
        <dbReference type="ARBA" id="ARBA00003234"/>
    </source>
</evidence>
<feature type="binding site" evidence="11">
    <location>
        <position position="12"/>
    </location>
    <ligand>
        <name>[4Fe-4S] cluster</name>
        <dbReference type="ChEBI" id="CHEBI:49883"/>
        <label>1</label>
    </ligand>
</feature>
<keyword evidence="16" id="KW-1185">Reference proteome</keyword>
<feature type="domain" description="Radical SAM core" evidence="14">
    <location>
        <begin position="144"/>
        <end position="375"/>
    </location>
</feature>
<feature type="binding site" evidence="11">
    <location>
        <position position="162"/>
    </location>
    <ligand>
        <name>[4Fe-4S] cluster</name>
        <dbReference type="ChEBI" id="CHEBI:49883"/>
        <label>2</label>
        <note>4Fe-4S-S-AdoMet</note>
    </ligand>
</feature>
<dbReference type="EMBL" id="SLUN01000043">
    <property type="protein sequence ID" value="TCL58307.1"/>
    <property type="molecule type" value="Genomic_DNA"/>
</dbReference>
<dbReference type="PROSITE" id="PS51449">
    <property type="entry name" value="MTTASE_N"/>
    <property type="match status" value="1"/>
</dbReference>
<evidence type="ECO:0000256" key="10">
    <source>
        <dbReference type="ARBA" id="ARBA00033765"/>
    </source>
</evidence>
<feature type="binding site" evidence="11">
    <location>
        <position position="48"/>
    </location>
    <ligand>
        <name>[4Fe-4S] cluster</name>
        <dbReference type="ChEBI" id="CHEBI:49883"/>
        <label>1</label>
    </ligand>
</feature>
<evidence type="ECO:0000259" key="14">
    <source>
        <dbReference type="PROSITE" id="PS51918"/>
    </source>
</evidence>
<feature type="binding site" evidence="11">
    <location>
        <position position="82"/>
    </location>
    <ligand>
        <name>[4Fe-4S] cluster</name>
        <dbReference type="ChEBI" id="CHEBI:49883"/>
        <label>1</label>
    </ligand>
</feature>
<sequence>MPQQYFITTFGCQMNVHDSEVLAGLLGKMGYSQAASPEEADLILLNTCCVRENAENRLYGHIGNLKTLKERNPNLIIGVCGCMVQQPSEVAKIQETYKHVDLVFGTHNVHQLPELLDKIRTSQSRVFEVWDSEGEIHEGLPTKRDDPHKAWVTVMYGCNNYCSYCIVPYVRGRERSRRPAEIRQEIKELVESGVKEVTLLGQNVNSYGLDFPERDWNFAKLLQEIASGTGIPRIRFQTSHPKDLSDELIETMAASRQICRHLHLPVQAGSSRVLERMNRKYTKESYEALVAKIKARLPEIALTTDIIVGFPGETEADFEETLDLVRKIRYDGAFTFIYSPRIGTPAAAMPDQVPETVKKQRLEQLIAIQNQISLEKNREFIGTLTELLIEGPSEKNPVVWSGRNSQNKLVHFKPVAHIHPGDLVAARITNAQTFTLEAELLC</sequence>
<comment type="caution">
    <text evidence="15">The sequence shown here is derived from an EMBL/GenBank/DDBJ whole genome shotgun (WGS) entry which is preliminary data.</text>
</comment>
<dbReference type="InterPro" id="IPR058240">
    <property type="entry name" value="rSAM_sf"/>
</dbReference>
<dbReference type="AlphaFoldDB" id="A0A4V2QBZ0"/>
<dbReference type="Proteomes" id="UP000295008">
    <property type="component" value="Unassembled WGS sequence"/>
</dbReference>
<comment type="subcellular location">
    <subcellularLocation>
        <location evidence="11">Cytoplasm</location>
    </subcellularLocation>
</comment>
<dbReference type="GO" id="GO:0005829">
    <property type="term" value="C:cytosol"/>
    <property type="evidence" value="ECO:0007669"/>
    <property type="project" value="TreeGrafter"/>
</dbReference>
<reference evidence="15 16" key="1">
    <citation type="submission" date="2019-03" db="EMBL/GenBank/DDBJ databases">
        <title>Genomic Encyclopedia of Type Strains, Phase IV (KMG-IV): sequencing the most valuable type-strain genomes for metagenomic binning, comparative biology and taxonomic classification.</title>
        <authorList>
            <person name="Goeker M."/>
        </authorList>
    </citation>
    <scope>NUCLEOTIDE SEQUENCE [LARGE SCALE GENOMIC DNA]</scope>
    <source>
        <strain evidence="15 16">LX-B</strain>
    </source>
</reference>
<dbReference type="Pfam" id="PF00919">
    <property type="entry name" value="UPF0004"/>
    <property type="match status" value="1"/>
</dbReference>
<dbReference type="InterPro" id="IPR005839">
    <property type="entry name" value="Methylthiotransferase"/>
</dbReference>
<proteinExistence type="inferred from homology"/>
<dbReference type="SFLD" id="SFLDS00029">
    <property type="entry name" value="Radical_SAM"/>
    <property type="match status" value="1"/>
</dbReference>
<comment type="similarity">
    <text evidence="11">Belongs to the methylthiotransferase family. MiaB subfamily.</text>
</comment>
<evidence type="ECO:0000256" key="6">
    <source>
        <dbReference type="ARBA" id="ARBA00022694"/>
    </source>
</evidence>
<evidence type="ECO:0000256" key="3">
    <source>
        <dbReference type="ARBA" id="ARBA00022490"/>
    </source>
</evidence>
<dbReference type="InterPro" id="IPR020612">
    <property type="entry name" value="Methylthiotransferase_CS"/>
</dbReference>
<protein>
    <recommendedName>
        <fullName evidence="10 11">tRNA-2-methylthio-N(6)-dimethylallyladenosine synthase</fullName>
        <ecNumber evidence="10 11">2.8.4.3</ecNumber>
    </recommendedName>
    <alternativeName>
        <fullName evidence="11">(Dimethylallyl)adenosine tRNA methylthiotransferase MiaB</fullName>
    </alternativeName>
    <alternativeName>
        <fullName evidence="11">tRNA-i(6)A37 methylthiotransferase</fullName>
    </alternativeName>
</protein>
<dbReference type="SFLD" id="SFLDG01061">
    <property type="entry name" value="methylthiotransferase"/>
    <property type="match status" value="1"/>
</dbReference>
<keyword evidence="6 11" id="KW-0819">tRNA processing</keyword>
<dbReference type="Pfam" id="PF01938">
    <property type="entry name" value="TRAM"/>
    <property type="match status" value="1"/>
</dbReference>
<dbReference type="InterPro" id="IPR007197">
    <property type="entry name" value="rSAM"/>
</dbReference>
<dbReference type="HAMAP" id="MF_01864">
    <property type="entry name" value="tRNA_metthiotr_MiaB"/>
    <property type="match status" value="1"/>
</dbReference>
<dbReference type="EC" id="2.8.4.3" evidence="10 11"/>
<gene>
    <name evidence="11" type="primary">miaB</name>
    <name evidence="15" type="ORF">EDC14_104343</name>
</gene>
<feature type="binding site" evidence="11">
    <location>
        <position position="165"/>
    </location>
    <ligand>
        <name>[4Fe-4S] cluster</name>
        <dbReference type="ChEBI" id="CHEBI:49883"/>
        <label>2</label>
        <note>4Fe-4S-S-AdoMet</note>
    </ligand>
</feature>
<feature type="domain" description="MTTase N-terminal" evidence="13">
    <location>
        <begin position="3"/>
        <end position="121"/>
    </location>
</feature>
<dbReference type="Gene3D" id="3.40.50.12160">
    <property type="entry name" value="Methylthiotransferase, N-terminal domain"/>
    <property type="match status" value="1"/>
</dbReference>
<comment type="cofactor">
    <cofactor evidence="11">
        <name>[4Fe-4S] cluster</name>
        <dbReference type="ChEBI" id="CHEBI:49883"/>
    </cofactor>
    <text evidence="11">Binds 2 [4Fe-4S] clusters. One cluster is coordinated with 3 cysteines and an exchangeable S-adenosyl-L-methionine.</text>
</comment>
<dbReference type="SMART" id="SM00729">
    <property type="entry name" value="Elp3"/>
    <property type="match status" value="1"/>
</dbReference>
<dbReference type="FunFam" id="3.40.50.12160:FF:000006">
    <property type="entry name" value="tRNA-2-methylthio-N(6)-dimethylallyladenosine synthase"/>
    <property type="match status" value="1"/>
</dbReference>
<evidence type="ECO:0000313" key="15">
    <source>
        <dbReference type="EMBL" id="TCL58307.1"/>
    </source>
</evidence>
<dbReference type="InterPro" id="IPR006463">
    <property type="entry name" value="MiaB_methiolase"/>
</dbReference>
<evidence type="ECO:0000313" key="16">
    <source>
        <dbReference type="Proteomes" id="UP000295008"/>
    </source>
</evidence>
<dbReference type="InterPro" id="IPR013848">
    <property type="entry name" value="Methylthiotransferase_N"/>
</dbReference>
<keyword evidence="7 11" id="KW-0479">Metal-binding</keyword>
<comment type="function">
    <text evidence="1 11">Catalyzes the methylthiolation of N6-(dimethylallyl)adenosine (i(6)A), leading to the formation of 2-methylthio-N6-(dimethylallyl)adenosine (ms(2)i(6)A) at position 37 in tRNAs that read codons beginning with uridine.</text>
</comment>
<name>A0A4V2QBZ0_HYDET</name>
<comment type="catalytic activity">
    <reaction evidence="11">
        <text>N(6)-dimethylallyladenosine(37) in tRNA + (sulfur carrier)-SH + AH2 + 2 S-adenosyl-L-methionine = 2-methylsulfanyl-N(6)-dimethylallyladenosine(37) in tRNA + (sulfur carrier)-H + 5'-deoxyadenosine + L-methionine + A + S-adenosyl-L-homocysteine + 2 H(+)</text>
        <dbReference type="Rhea" id="RHEA:37067"/>
        <dbReference type="Rhea" id="RHEA-COMP:10375"/>
        <dbReference type="Rhea" id="RHEA-COMP:10376"/>
        <dbReference type="Rhea" id="RHEA-COMP:14737"/>
        <dbReference type="Rhea" id="RHEA-COMP:14739"/>
        <dbReference type="ChEBI" id="CHEBI:13193"/>
        <dbReference type="ChEBI" id="CHEBI:15378"/>
        <dbReference type="ChEBI" id="CHEBI:17319"/>
        <dbReference type="ChEBI" id="CHEBI:17499"/>
        <dbReference type="ChEBI" id="CHEBI:29917"/>
        <dbReference type="ChEBI" id="CHEBI:57844"/>
        <dbReference type="ChEBI" id="CHEBI:57856"/>
        <dbReference type="ChEBI" id="CHEBI:59789"/>
        <dbReference type="ChEBI" id="CHEBI:64428"/>
        <dbReference type="ChEBI" id="CHEBI:74415"/>
        <dbReference type="ChEBI" id="CHEBI:74417"/>
        <dbReference type="EC" id="2.8.4.3"/>
    </reaction>
</comment>
<keyword evidence="8 11" id="KW-0408">Iron</keyword>
<dbReference type="Gene3D" id="3.80.30.20">
    <property type="entry name" value="tm_1862 like domain"/>
    <property type="match status" value="1"/>
</dbReference>
<dbReference type="Pfam" id="PF04055">
    <property type="entry name" value="Radical_SAM"/>
    <property type="match status" value="1"/>
</dbReference>
<comment type="subunit">
    <text evidence="11">Monomer.</text>
</comment>
<evidence type="ECO:0000256" key="7">
    <source>
        <dbReference type="ARBA" id="ARBA00022723"/>
    </source>
</evidence>
<dbReference type="InterPro" id="IPR038135">
    <property type="entry name" value="Methylthiotransferase_N_sf"/>
</dbReference>